<evidence type="ECO:0000256" key="2">
    <source>
        <dbReference type="ARBA" id="ARBA00006375"/>
    </source>
</evidence>
<comment type="subcellular location">
    <subcellularLocation>
        <location evidence="1">Membrane</location>
        <topology evidence="1">Multi-pass membrane protein</topology>
    </subcellularLocation>
</comment>
<dbReference type="Proteomes" id="UP001194746">
    <property type="component" value="Unassembled WGS sequence"/>
</dbReference>
<keyword evidence="6" id="KW-0496">Mitochondrion</keyword>
<gene>
    <name evidence="11" type="ORF">FE257_000183</name>
</gene>
<dbReference type="Pfam" id="PF00153">
    <property type="entry name" value="Mito_carr"/>
    <property type="match status" value="3"/>
</dbReference>
<keyword evidence="8 9" id="KW-0472">Membrane</keyword>
<evidence type="ECO:0000256" key="4">
    <source>
        <dbReference type="ARBA" id="ARBA00022692"/>
    </source>
</evidence>
<dbReference type="InterPro" id="IPR023395">
    <property type="entry name" value="MCP_dom_sf"/>
</dbReference>
<keyword evidence="4 9" id="KW-0812">Transmembrane</keyword>
<feature type="repeat" description="Solcar" evidence="9">
    <location>
        <begin position="99"/>
        <end position="190"/>
    </location>
</feature>
<feature type="repeat" description="Solcar" evidence="9">
    <location>
        <begin position="1"/>
        <end position="91"/>
    </location>
</feature>
<comment type="similarity">
    <text evidence="2 10">Belongs to the mitochondrial carrier (TC 2.A.29) family.</text>
</comment>
<dbReference type="PROSITE" id="PS50920">
    <property type="entry name" value="SOLCAR"/>
    <property type="match status" value="3"/>
</dbReference>
<proteinExistence type="inferred from homology"/>
<evidence type="ECO:0000256" key="3">
    <source>
        <dbReference type="ARBA" id="ARBA00022448"/>
    </source>
</evidence>
<keyword evidence="7" id="KW-1133">Transmembrane helix</keyword>
<organism evidence="11 12">
    <name type="scientific">Aspergillus nanangensis</name>
    <dbReference type="NCBI Taxonomy" id="2582783"/>
    <lineage>
        <taxon>Eukaryota</taxon>
        <taxon>Fungi</taxon>
        <taxon>Dikarya</taxon>
        <taxon>Ascomycota</taxon>
        <taxon>Pezizomycotina</taxon>
        <taxon>Eurotiomycetes</taxon>
        <taxon>Eurotiomycetidae</taxon>
        <taxon>Eurotiales</taxon>
        <taxon>Aspergillaceae</taxon>
        <taxon>Aspergillus</taxon>
        <taxon>Aspergillus subgen. Circumdati</taxon>
    </lineage>
</organism>
<evidence type="ECO:0000256" key="7">
    <source>
        <dbReference type="ARBA" id="ARBA00022989"/>
    </source>
</evidence>
<comment type="caution">
    <text evidence="11">The sequence shown here is derived from an EMBL/GenBank/DDBJ whole genome shotgun (WGS) entry which is preliminary data.</text>
</comment>
<keyword evidence="6" id="KW-0999">Mitochondrion inner membrane</keyword>
<dbReference type="AlphaFoldDB" id="A0AAD4CYX0"/>
<reference evidence="11" key="1">
    <citation type="journal article" date="2019" name="Beilstein J. Org. Chem.">
        <title>Nanangenines: drimane sesquiterpenoids as the dominant metabolite cohort of a novel Australian fungus, Aspergillus nanangensis.</title>
        <authorList>
            <person name="Lacey H.J."/>
            <person name="Gilchrist C.L.M."/>
            <person name="Crombie A."/>
            <person name="Kalaitzis J.A."/>
            <person name="Vuong D."/>
            <person name="Rutledge P.J."/>
            <person name="Turner P."/>
            <person name="Pitt J.I."/>
            <person name="Lacey E."/>
            <person name="Chooi Y.H."/>
            <person name="Piggott A.M."/>
        </authorList>
    </citation>
    <scope>NUCLEOTIDE SEQUENCE</scope>
    <source>
        <strain evidence="11">MST-FP2251</strain>
    </source>
</reference>
<keyword evidence="12" id="KW-1185">Reference proteome</keyword>
<dbReference type="PANTHER" id="PTHR45618">
    <property type="entry name" value="MITOCHONDRIAL DICARBOXYLATE CARRIER-RELATED"/>
    <property type="match status" value="1"/>
</dbReference>
<name>A0AAD4CYX0_ASPNN</name>
<dbReference type="SUPFAM" id="SSF103506">
    <property type="entry name" value="Mitochondrial carrier"/>
    <property type="match status" value="1"/>
</dbReference>
<evidence type="ECO:0000256" key="5">
    <source>
        <dbReference type="ARBA" id="ARBA00022737"/>
    </source>
</evidence>
<keyword evidence="3 10" id="KW-0813">Transport</keyword>
<protein>
    <recommendedName>
        <fullName evidence="13">Mitochondrial dicarboxylate carrier</fullName>
    </recommendedName>
</protein>
<evidence type="ECO:0008006" key="13">
    <source>
        <dbReference type="Google" id="ProtNLM"/>
    </source>
</evidence>
<feature type="repeat" description="Solcar" evidence="9">
    <location>
        <begin position="200"/>
        <end position="283"/>
    </location>
</feature>
<keyword evidence="5" id="KW-0677">Repeat</keyword>
<sequence length="293" mass="32016">MAEVKHVVIPTPTLSPVPRRIDYPKWFGGSASFKVRMQMEGGVRLGTAKTAIRIVQAEGLKGLYSGLSAGLTRQLTYGSVRIGLYETIKEQARANDIPMSPPLLALTALTTGFIGAIFGTPSDIANIRMQNDRSLPAAARRNYRHVFDAWVQMKRVEGWGAFTQGLWPNCVRCGMMTSSQLASYDIFKGLLMRVTNSSGEHPALHVSASLLASLVATTLCSPMDVIKTHLMGASGQGSTFGVIKELTRTEGPKWLFRGWTPSFVRLGPQTIATLVLLEQHKRVYRVLLGEPAS</sequence>
<reference evidence="11" key="2">
    <citation type="submission" date="2020-02" db="EMBL/GenBank/DDBJ databases">
        <authorList>
            <person name="Gilchrist C.L.M."/>
            <person name="Chooi Y.-H."/>
        </authorList>
    </citation>
    <scope>NUCLEOTIDE SEQUENCE</scope>
    <source>
        <strain evidence="11">MST-FP2251</strain>
    </source>
</reference>
<dbReference type="InterPro" id="IPR018108">
    <property type="entry name" value="MCP_transmembrane"/>
</dbReference>
<evidence type="ECO:0000256" key="10">
    <source>
        <dbReference type="RuleBase" id="RU000488"/>
    </source>
</evidence>
<dbReference type="GO" id="GO:0016020">
    <property type="term" value="C:membrane"/>
    <property type="evidence" value="ECO:0007669"/>
    <property type="project" value="UniProtKB-SubCell"/>
</dbReference>
<evidence type="ECO:0000256" key="6">
    <source>
        <dbReference type="ARBA" id="ARBA00022792"/>
    </source>
</evidence>
<dbReference type="InterPro" id="IPR050391">
    <property type="entry name" value="Mito_Metabolite_Transporter"/>
</dbReference>
<dbReference type="Gene3D" id="1.50.40.10">
    <property type="entry name" value="Mitochondrial carrier domain"/>
    <property type="match status" value="1"/>
</dbReference>
<evidence type="ECO:0000256" key="1">
    <source>
        <dbReference type="ARBA" id="ARBA00004141"/>
    </source>
</evidence>
<evidence type="ECO:0000313" key="11">
    <source>
        <dbReference type="EMBL" id="KAF9895280.1"/>
    </source>
</evidence>
<accession>A0AAD4CYX0</accession>
<evidence type="ECO:0000256" key="8">
    <source>
        <dbReference type="ARBA" id="ARBA00023136"/>
    </source>
</evidence>
<evidence type="ECO:0000256" key="9">
    <source>
        <dbReference type="PROSITE-ProRule" id="PRU00282"/>
    </source>
</evidence>
<dbReference type="EMBL" id="VCAU01000001">
    <property type="protein sequence ID" value="KAF9895280.1"/>
    <property type="molecule type" value="Genomic_DNA"/>
</dbReference>
<evidence type="ECO:0000313" key="12">
    <source>
        <dbReference type="Proteomes" id="UP001194746"/>
    </source>
</evidence>